<dbReference type="Pfam" id="PF13091">
    <property type="entry name" value="PLDc_2"/>
    <property type="match status" value="1"/>
</dbReference>
<evidence type="ECO:0000313" key="3">
    <source>
        <dbReference type="Proteomes" id="UP000244090"/>
    </source>
</evidence>
<dbReference type="SUPFAM" id="SSF56024">
    <property type="entry name" value="Phospholipase D/nuclease"/>
    <property type="match status" value="1"/>
</dbReference>
<evidence type="ECO:0000313" key="2">
    <source>
        <dbReference type="EMBL" id="PTX61057.1"/>
    </source>
</evidence>
<feature type="domain" description="Phospholipase D-like" evidence="1">
    <location>
        <begin position="16"/>
        <end position="121"/>
    </location>
</feature>
<name>A0A2T6BYL4_9FLAO</name>
<keyword evidence="3" id="KW-1185">Reference proteome</keyword>
<dbReference type="InterPro" id="IPR025202">
    <property type="entry name" value="PLD-like_dom"/>
</dbReference>
<dbReference type="AlphaFoldDB" id="A0A2T6BYL4"/>
<protein>
    <submittedName>
        <fullName evidence="2">Phospholipase D-like protein</fullName>
    </submittedName>
</protein>
<dbReference type="InterPro" id="IPR059166">
    <property type="entry name" value="PLD-like_cat"/>
</dbReference>
<evidence type="ECO:0000259" key="1">
    <source>
        <dbReference type="Pfam" id="PF13091"/>
    </source>
</evidence>
<dbReference type="EMBL" id="QBKT01000005">
    <property type="protein sequence ID" value="PTX61057.1"/>
    <property type="molecule type" value="Genomic_DNA"/>
</dbReference>
<gene>
    <name evidence="2" type="ORF">C8N46_105213</name>
</gene>
<dbReference type="CDD" id="cd09176">
    <property type="entry name" value="PLDc_unchar6"/>
    <property type="match status" value="1"/>
</dbReference>
<organism evidence="2 3">
    <name type="scientific">Kordia periserrulae</name>
    <dbReference type="NCBI Taxonomy" id="701523"/>
    <lineage>
        <taxon>Bacteria</taxon>
        <taxon>Pseudomonadati</taxon>
        <taxon>Bacteroidota</taxon>
        <taxon>Flavobacteriia</taxon>
        <taxon>Flavobacteriales</taxon>
        <taxon>Flavobacteriaceae</taxon>
        <taxon>Kordia</taxon>
    </lineage>
</organism>
<proteinExistence type="predicted"/>
<sequence>MAIFLNTTKYNHWIPRLIDESKKELVLIVPYIQTSENIYETLKRADDRNVEITLVYRENKLSSTEKEKLKNLNNINLLHHPNIHCKCYYNGDLLILGSMNLYEYSEKNNREMGMLLHRESIKEAGSRFGFGNADKRELFIDAVDEIREIINGASLEKVSKKAKETAFTIDIIKTYKELEQDHCDRINQYFLNKKFEPYEYAPNKFKAICKNYFDKIDVINDGYRIAIDIKISENEREKLYDKWMKTYEEYEFKGFKYYWNYHKSDILLYRDFNFDWENIADEAIFFKKLQQGIQCIINKYRELAGK</sequence>
<dbReference type="RefSeq" id="WP_108115170.1">
    <property type="nucleotide sequence ID" value="NZ_QBKT01000005.1"/>
</dbReference>
<reference evidence="2 3" key="1">
    <citation type="submission" date="2018-04" db="EMBL/GenBank/DDBJ databases">
        <title>Genomic Encyclopedia of Archaeal and Bacterial Type Strains, Phase II (KMG-II): from individual species to whole genera.</title>
        <authorList>
            <person name="Goeker M."/>
        </authorList>
    </citation>
    <scope>NUCLEOTIDE SEQUENCE [LARGE SCALE GENOMIC DNA]</scope>
    <source>
        <strain evidence="2 3">DSM 25731</strain>
    </source>
</reference>
<accession>A0A2T6BYL4</accession>
<dbReference type="Proteomes" id="UP000244090">
    <property type="component" value="Unassembled WGS sequence"/>
</dbReference>
<dbReference type="OrthoDB" id="5500241at2"/>
<dbReference type="Gene3D" id="3.30.870.10">
    <property type="entry name" value="Endonuclease Chain A"/>
    <property type="match status" value="1"/>
</dbReference>
<comment type="caution">
    <text evidence="2">The sequence shown here is derived from an EMBL/GenBank/DDBJ whole genome shotgun (WGS) entry which is preliminary data.</text>
</comment>